<comment type="caution">
    <text evidence="1">The sequence shown here is derived from an EMBL/GenBank/DDBJ whole genome shotgun (WGS) entry which is preliminary data.</text>
</comment>
<protein>
    <submittedName>
        <fullName evidence="1">Ankyrin</fullName>
    </submittedName>
</protein>
<reference evidence="1" key="1">
    <citation type="journal article" date="2020" name="Stud. Mycol.">
        <title>101 Dothideomycetes genomes: a test case for predicting lifestyles and emergence of pathogens.</title>
        <authorList>
            <person name="Haridas S."/>
            <person name="Albert R."/>
            <person name="Binder M."/>
            <person name="Bloem J."/>
            <person name="Labutti K."/>
            <person name="Salamov A."/>
            <person name="Andreopoulos B."/>
            <person name="Baker S."/>
            <person name="Barry K."/>
            <person name="Bills G."/>
            <person name="Bluhm B."/>
            <person name="Cannon C."/>
            <person name="Castanera R."/>
            <person name="Culley D."/>
            <person name="Daum C."/>
            <person name="Ezra D."/>
            <person name="Gonzalez J."/>
            <person name="Henrissat B."/>
            <person name="Kuo A."/>
            <person name="Liang C."/>
            <person name="Lipzen A."/>
            <person name="Lutzoni F."/>
            <person name="Magnuson J."/>
            <person name="Mondo S."/>
            <person name="Nolan M."/>
            <person name="Ohm R."/>
            <person name="Pangilinan J."/>
            <person name="Park H.-J."/>
            <person name="Ramirez L."/>
            <person name="Alfaro M."/>
            <person name="Sun H."/>
            <person name="Tritt A."/>
            <person name="Yoshinaga Y."/>
            <person name="Zwiers L.-H."/>
            <person name="Turgeon B."/>
            <person name="Goodwin S."/>
            <person name="Spatafora J."/>
            <person name="Crous P."/>
            <person name="Grigoriev I."/>
        </authorList>
    </citation>
    <scope>NUCLEOTIDE SEQUENCE</scope>
    <source>
        <strain evidence="1">ATCC 200398</strain>
    </source>
</reference>
<dbReference type="EMBL" id="MU003499">
    <property type="protein sequence ID" value="KAF2473624.1"/>
    <property type="molecule type" value="Genomic_DNA"/>
</dbReference>
<evidence type="ECO:0000313" key="1">
    <source>
        <dbReference type="EMBL" id="KAF2473624.1"/>
    </source>
</evidence>
<evidence type="ECO:0000313" key="2">
    <source>
        <dbReference type="Proteomes" id="UP000799755"/>
    </source>
</evidence>
<organism evidence="1 2">
    <name type="scientific">Lindgomyces ingoldianus</name>
    <dbReference type="NCBI Taxonomy" id="673940"/>
    <lineage>
        <taxon>Eukaryota</taxon>
        <taxon>Fungi</taxon>
        <taxon>Dikarya</taxon>
        <taxon>Ascomycota</taxon>
        <taxon>Pezizomycotina</taxon>
        <taxon>Dothideomycetes</taxon>
        <taxon>Pleosporomycetidae</taxon>
        <taxon>Pleosporales</taxon>
        <taxon>Lindgomycetaceae</taxon>
        <taxon>Lindgomyces</taxon>
    </lineage>
</organism>
<name>A0ACB6R2Z9_9PLEO</name>
<keyword evidence="2" id="KW-1185">Reference proteome</keyword>
<accession>A0ACB6R2Z9</accession>
<gene>
    <name evidence="1" type="ORF">BDR25DRAFT_386438</name>
</gene>
<sequence length="455" mass="51402">MAEPLTEESPISMTANLVNLPTELLLDIADILQDQRSISRLSRTSRRLHHILTDYLLKYNILEKGNTAILWAAQNGFVELARRLVALGANVNTYHLWDRWNTPLFLATKQANFSMTMLLLDAGASLTLYPNWYRNTPVMTKFLLNAGASSPLYSRWHWNVLVMALFHNCEGVARTLLSRLDSFDELVDHQGRTALHFACIYKCPNVVRYLLQAGSDVNKKANFISATPTPLQSLLKVGVHGRDERGPDNKTFQILMILLEYGAKVDDTACDLGARNTDPRVRLLLSRTVFTVTPNRSAVKDRVWMYENIVLMDKGSHLITTQETRFDYIGLLFSPRVGSKGRAPQAPRGHHSLPTIPSKPLSQEALRVGRGVRNTLNLGQLIVALALVKEEEERAKYARDSEPQDDDPFPQLAQYLLQTFNPAQKLWSKFQKLELSCLRRRHACQGSDSGAFFTT</sequence>
<dbReference type="Proteomes" id="UP000799755">
    <property type="component" value="Unassembled WGS sequence"/>
</dbReference>
<proteinExistence type="predicted"/>